<organism evidence="13 14">
    <name type="scientific">Vermiconidia calcicola</name>
    <dbReference type="NCBI Taxonomy" id="1690605"/>
    <lineage>
        <taxon>Eukaryota</taxon>
        <taxon>Fungi</taxon>
        <taxon>Dikarya</taxon>
        <taxon>Ascomycota</taxon>
        <taxon>Pezizomycotina</taxon>
        <taxon>Dothideomycetes</taxon>
        <taxon>Dothideomycetidae</taxon>
        <taxon>Mycosphaerellales</taxon>
        <taxon>Extremaceae</taxon>
        <taxon>Vermiconidia</taxon>
    </lineage>
</organism>
<comment type="subunit">
    <text evidence="11">Component of the mitochondrial contact site and cristae organizing system (MICOS) complex.</text>
</comment>
<keyword evidence="14" id="KW-1185">Reference proteome</keyword>
<evidence type="ECO:0000256" key="2">
    <source>
        <dbReference type="ARBA" id="ARBA00004370"/>
    </source>
</evidence>
<proteinExistence type="inferred from homology"/>
<feature type="transmembrane region" description="Helical" evidence="11">
    <location>
        <begin position="6"/>
        <end position="24"/>
    </location>
</feature>
<accession>A0AAV9QFV0</accession>
<feature type="region of interest" description="Disordered" evidence="12">
    <location>
        <begin position="176"/>
        <end position="200"/>
    </location>
</feature>
<evidence type="ECO:0000256" key="7">
    <source>
        <dbReference type="ARBA" id="ARBA00023128"/>
    </source>
</evidence>
<comment type="function">
    <text evidence="1 11">Component of the MICOS complex, a large protein complex of the mitochondrial inner membrane that plays crucial roles in the maintenance of crista junctions, inner membrane architecture, and formation of contact sites to the outer membrane.</text>
</comment>
<name>A0AAV9QFV0_9PEZI</name>
<dbReference type="SUPFAM" id="SSF58113">
    <property type="entry name" value="Apolipoprotein A-I"/>
    <property type="match status" value="1"/>
</dbReference>
<reference evidence="13 14" key="1">
    <citation type="submission" date="2023-06" db="EMBL/GenBank/DDBJ databases">
        <title>Black Yeasts Isolated from many extreme environments.</title>
        <authorList>
            <person name="Coleine C."/>
            <person name="Stajich J.E."/>
            <person name="Selbmann L."/>
        </authorList>
    </citation>
    <scope>NUCLEOTIDE SEQUENCE [LARGE SCALE GENOMIC DNA]</scope>
    <source>
        <strain evidence="13 14">CCFEE 5887</strain>
    </source>
</reference>
<comment type="similarity">
    <text evidence="3 11">Belongs to the MICOS complex subunit Mic12 family.</text>
</comment>
<keyword evidence="7 11" id="KW-0496">Mitochondrion</keyword>
<evidence type="ECO:0000256" key="11">
    <source>
        <dbReference type="RuleBase" id="RU363010"/>
    </source>
</evidence>
<keyword evidence="6 11" id="KW-1133">Transmembrane helix</keyword>
<dbReference type="Pfam" id="PF17050">
    <property type="entry name" value="AIM5"/>
    <property type="match status" value="1"/>
</dbReference>
<dbReference type="InterPro" id="IPR031463">
    <property type="entry name" value="Mic12"/>
</dbReference>
<evidence type="ECO:0000256" key="12">
    <source>
        <dbReference type="SAM" id="MobiDB-lite"/>
    </source>
</evidence>
<dbReference type="AlphaFoldDB" id="A0AAV9QFV0"/>
<dbReference type="GO" id="GO:0061617">
    <property type="term" value="C:MICOS complex"/>
    <property type="evidence" value="ECO:0007669"/>
    <property type="project" value="UniProtKB-UniRule"/>
</dbReference>
<evidence type="ECO:0000256" key="8">
    <source>
        <dbReference type="ARBA" id="ARBA00023136"/>
    </source>
</evidence>
<comment type="caution">
    <text evidence="13">The sequence shown here is derived from an EMBL/GenBank/DDBJ whole genome shotgun (WGS) entry which is preliminary data.</text>
</comment>
<dbReference type="GO" id="GO:0042407">
    <property type="term" value="P:cristae formation"/>
    <property type="evidence" value="ECO:0007669"/>
    <property type="project" value="InterPro"/>
</dbReference>
<evidence type="ECO:0000256" key="4">
    <source>
        <dbReference type="ARBA" id="ARBA00018170"/>
    </source>
</evidence>
<evidence type="ECO:0000256" key="1">
    <source>
        <dbReference type="ARBA" id="ARBA00002689"/>
    </source>
</evidence>
<dbReference type="EMBL" id="JAXLQG010000003">
    <property type="protein sequence ID" value="KAK5542531.1"/>
    <property type="molecule type" value="Genomic_DNA"/>
</dbReference>
<evidence type="ECO:0000313" key="13">
    <source>
        <dbReference type="EMBL" id="KAK5542531.1"/>
    </source>
</evidence>
<keyword evidence="8 11" id="KW-0472">Membrane</keyword>
<dbReference type="GO" id="GO:0044284">
    <property type="term" value="C:mitochondrial crista junction"/>
    <property type="evidence" value="ECO:0007669"/>
    <property type="project" value="InterPro"/>
</dbReference>
<evidence type="ECO:0000256" key="3">
    <source>
        <dbReference type="ARBA" id="ARBA00009188"/>
    </source>
</evidence>
<comment type="subcellular location">
    <subcellularLocation>
        <location evidence="2">Membrane</location>
    </subcellularLocation>
    <subcellularLocation>
        <location evidence="11">Mitochondrion inner membrane</location>
        <topology evidence="11">Single-pass membrane protein</topology>
    </subcellularLocation>
</comment>
<feature type="compositionally biased region" description="Basic and acidic residues" evidence="12">
    <location>
        <begin position="182"/>
        <end position="200"/>
    </location>
</feature>
<evidence type="ECO:0000313" key="14">
    <source>
        <dbReference type="Proteomes" id="UP001345827"/>
    </source>
</evidence>
<evidence type="ECO:0000256" key="6">
    <source>
        <dbReference type="ARBA" id="ARBA00022989"/>
    </source>
</evidence>
<keyword evidence="5 11" id="KW-0812">Transmembrane</keyword>
<keyword evidence="11" id="KW-0999">Mitochondrion inner membrane</keyword>
<protein>
    <recommendedName>
        <fullName evidence="4 11">MICOS complex subunit MIC12</fullName>
    </recommendedName>
    <alternativeName>
        <fullName evidence="10 11">Altered inheritance of mitochondria protein 5, mitochondrial</fullName>
    </alternativeName>
    <alternativeName>
        <fullName evidence="9 11">Found in mitochondrial proteome protein 51</fullName>
    </alternativeName>
</protein>
<evidence type="ECO:0000256" key="5">
    <source>
        <dbReference type="ARBA" id="ARBA00022692"/>
    </source>
</evidence>
<evidence type="ECO:0000256" key="10">
    <source>
        <dbReference type="ARBA" id="ARBA00032985"/>
    </source>
</evidence>
<sequence length="200" mass="22450">MGFTTGFLGGMTLTYSVLYMSLYVHRAHRNVQKTLLQQQANLLNSVVEPLPPVPEPPAYEVRKAGLAEELKDHWNSEIEKLVRNVQTTDWTAKREQWESTIAATWNRVRSSQSAQQLEQKAKVTAQELESNVKNLVAEGKDKARTAAKDVERNVKDAVTAGKDKARTTAKEVKEAVVQTSEKASEKAHNATREPRLLELK</sequence>
<gene>
    <name evidence="13" type="ORF">LTR25_002417</name>
</gene>
<dbReference type="Proteomes" id="UP001345827">
    <property type="component" value="Unassembled WGS sequence"/>
</dbReference>
<evidence type="ECO:0000256" key="9">
    <source>
        <dbReference type="ARBA" id="ARBA00032159"/>
    </source>
</evidence>